<dbReference type="EMBL" id="SDGZ01000014">
    <property type="protein sequence ID" value="TYC49610.1"/>
    <property type="molecule type" value="Genomic_DNA"/>
</dbReference>
<accession>A0A6C2C6Q1</accession>
<dbReference type="Proteomes" id="UP000371977">
    <property type="component" value="Unassembled WGS sequence"/>
</dbReference>
<name>A0A6C2C6Q1_9LACO</name>
<dbReference type="NCBIfam" id="TIGR01725">
    <property type="entry name" value="phge_HK97_gp10"/>
    <property type="match status" value="1"/>
</dbReference>
<sequence length="120" mass="13322">MSKNGMTVTFKGADELIARYKKQPAAIKREATGIINNTALRVEKRAVEKAPFDTGYLSQHIQASNNGELSAKVVSSANYSIYLEKGTRRMAPRPFMQPAVTAEETFLYQKLSNLLKKGLL</sequence>
<evidence type="ECO:0000313" key="1">
    <source>
        <dbReference type="EMBL" id="TYC49610.1"/>
    </source>
</evidence>
<keyword evidence="2" id="KW-1185">Reference proteome</keyword>
<dbReference type="InterPro" id="IPR010064">
    <property type="entry name" value="HK97-gp10_tail"/>
</dbReference>
<dbReference type="AlphaFoldDB" id="A0A6C2C6Q1"/>
<evidence type="ECO:0000313" key="2">
    <source>
        <dbReference type="Proteomes" id="UP000371977"/>
    </source>
</evidence>
<dbReference type="Pfam" id="PF04883">
    <property type="entry name" value="HK97-gp10_like"/>
    <property type="match status" value="1"/>
</dbReference>
<dbReference type="OrthoDB" id="886754at2"/>
<protein>
    <submittedName>
        <fullName evidence="1">HK97 gp10 family phage protein</fullName>
    </submittedName>
</protein>
<dbReference type="RefSeq" id="WP_148622602.1">
    <property type="nucleotide sequence ID" value="NZ_SDGZ01000014.1"/>
</dbReference>
<reference evidence="1 2" key="1">
    <citation type="submission" date="2019-01" db="EMBL/GenBank/DDBJ databases">
        <title>Weissella sp. nov., a novel lactic acid bacterium isolated from animal feces.</title>
        <authorList>
            <person name="Wang L.-T."/>
        </authorList>
    </citation>
    <scope>NUCLEOTIDE SEQUENCE [LARGE SCALE GENOMIC DNA]</scope>
    <source>
        <strain evidence="1 2">8H-2</strain>
    </source>
</reference>
<organism evidence="1 2">
    <name type="scientific">Weissella muntiaci</name>
    <dbReference type="NCBI Taxonomy" id="2508881"/>
    <lineage>
        <taxon>Bacteria</taxon>
        <taxon>Bacillati</taxon>
        <taxon>Bacillota</taxon>
        <taxon>Bacilli</taxon>
        <taxon>Lactobacillales</taxon>
        <taxon>Lactobacillaceae</taxon>
        <taxon>Weissella</taxon>
    </lineage>
</organism>
<proteinExistence type="predicted"/>
<gene>
    <name evidence="1" type="ORF">ESZ50_05550</name>
</gene>
<comment type="caution">
    <text evidence="1">The sequence shown here is derived from an EMBL/GenBank/DDBJ whole genome shotgun (WGS) entry which is preliminary data.</text>
</comment>